<keyword evidence="2" id="KW-1185">Reference proteome</keyword>
<gene>
    <name evidence="1" type="ORF">TSAR_015183</name>
</gene>
<accession>A0A232F7Q2</accession>
<protein>
    <submittedName>
        <fullName evidence="1">Uncharacterized protein</fullName>
    </submittedName>
</protein>
<evidence type="ECO:0000313" key="1">
    <source>
        <dbReference type="EMBL" id="OXU26886.1"/>
    </source>
</evidence>
<name>A0A232F7Q2_9HYME</name>
<organism evidence="1 2">
    <name type="scientific">Trichomalopsis sarcophagae</name>
    <dbReference type="NCBI Taxonomy" id="543379"/>
    <lineage>
        <taxon>Eukaryota</taxon>
        <taxon>Metazoa</taxon>
        <taxon>Ecdysozoa</taxon>
        <taxon>Arthropoda</taxon>
        <taxon>Hexapoda</taxon>
        <taxon>Insecta</taxon>
        <taxon>Pterygota</taxon>
        <taxon>Neoptera</taxon>
        <taxon>Endopterygota</taxon>
        <taxon>Hymenoptera</taxon>
        <taxon>Apocrita</taxon>
        <taxon>Proctotrupomorpha</taxon>
        <taxon>Chalcidoidea</taxon>
        <taxon>Pteromalidae</taxon>
        <taxon>Pteromalinae</taxon>
        <taxon>Trichomalopsis</taxon>
    </lineage>
</organism>
<comment type="caution">
    <text evidence="1">The sequence shown here is derived from an EMBL/GenBank/DDBJ whole genome shotgun (WGS) entry which is preliminary data.</text>
</comment>
<dbReference type="Proteomes" id="UP000215335">
    <property type="component" value="Unassembled WGS sequence"/>
</dbReference>
<reference evidence="1 2" key="1">
    <citation type="journal article" date="2017" name="Curr. Biol.">
        <title>The Evolution of Venom by Co-option of Single-Copy Genes.</title>
        <authorList>
            <person name="Martinson E.O."/>
            <person name="Mrinalini"/>
            <person name="Kelkar Y.D."/>
            <person name="Chang C.H."/>
            <person name="Werren J.H."/>
        </authorList>
    </citation>
    <scope>NUCLEOTIDE SEQUENCE [LARGE SCALE GENOMIC DNA]</scope>
    <source>
        <strain evidence="1 2">Alberta</strain>
        <tissue evidence="1">Whole body</tissue>
    </source>
</reference>
<dbReference type="AlphaFoldDB" id="A0A232F7Q2"/>
<evidence type="ECO:0000313" key="2">
    <source>
        <dbReference type="Proteomes" id="UP000215335"/>
    </source>
</evidence>
<sequence length="100" mass="11712">MRLFKSLYDFFNASSGSRLDIANFRGRLALDVLHMTAGPPLNSIQSVYISPPRVRANWLYYACINRTIVYLYTRYKHEEKNAKLRNFEIDIARHLETSPD</sequence>
<dbReference type="EMBL" id="NNAY01000704">
    <property type="protein sequence ID" value="OXU26886.1"/>
    <property type="molecule type" value="Genomic_DNA"/>
</dbReference>
<proteinExistence type="predicted"/>